<evidence type="ECO:0000256" key="1">
    <source>
        <dbReference type="SAM" id="Phobius"/>
    </source>
</evidence>
<feature type="transmembrane region" description="Helical" evidence="1">
    <location>
        <begin position="114"/>
        <end position="131"/>
    </location>
</feature>
<feature type="transmembrane region" description="Helical" evidence="1">
    <location>
        <begin position="272"/>
        <end position="290"/>
    </location>
</feature>
<keyword evidence="1" id="KW-0472">Membrane</keyword>
<feature type="transmembrane region" description="Helical" evidence="1">
    <location>
        <begin position="245"/>
        <end position="265"/>
    </location>
</feature>
<comment type="caution">
    <text evidence="2">The sequence shown here is derived from an EMBL/GenBank/DDBJ whole genome shotgun (WGS) entry which is preliminary data.</text>
</comment>
<feature type="transmembrane region" description="Helical" evidence="1">
    <location>
        <begin position="346"/>
        <end position="370"/>
    </location>
</feature>
<proteinExistence type="predicted"/>
<feature type="transmembrane region" description="Helical" evidence="1">
    <location>
        <begin position="382"/>
        <end position="402"/>
    </location>
</feature>
<evidence type="ECO:0000313" key="2">
    <source>
        <dbReference type="EMBL" id="GIF88534.1"/>
    </source>
</evidence>
<feature type="transmembrane region" description="Helical" evidence="1">
    <location>
        <begin position="83"/>
        <end position="102"/>
    </location>
</feature>
<gene>
    <name evidence="2" type="ORF">Cch02nite_19780</name>
</gene>
<protein>
    <submittedName>
        <fullName evidence="2">Uncharacterized protein</fullName>
    </submittedName>
</protein>
<dbReference type="AlphaFoldDB" id="A0A8J3K312"/>
<dbReference type="Proteomes" id="UP000619293">
    <property type="component" value="Unassembled WGS sequence"/>
</dbReference>
<dbReference type="EMBL" id="BONG01000009">
    <property type="protein sequence ID" value="GIF88534.1"/>
    <property type="molecule type" value="Genomic_DNA"/>
</dbReference>
<name>A0A8J3K312_9ACTN</name>
<feature type="transmembrane region" description="Helical" evidence="1">
    <location>
        <begin position="302"/>
        <end position="321"/>
    </location>
</feature>
<feature type="transmembrane region" description="Helical" evidence="1">
    <location>
        <begin position="174"/>
        <end position="192"/>
    </location>
</feature>
<evidence type="ECO:0000313" key="3">
    <source>
        <dbReference type="Proteomes" id="UP000619293"/>
    </source>
</evidence>
<keyword evidence="3" id="KW-1185">Reference proteome</keyword>
<sequence>MFEGRVNTLRHGRIPPVTTQTLPRTTSGWVGLARSGPDAAQGPAVVAAVYRLWLIAFALKMLGSTWDMSWHFKWLRDDLAPPHLLNTAGTVIVVALVLFQAYHNVGVDKLAKRLMVGGTATFLVAIPIDILNHKINGLDITAWSLSHALLYLGTAFMLLGVARGYWISTPPGRARTLISAAIWGFFLENVLFPSQHQEYGVLSLESWRAGTPTAEPILLKFAADQIGRPVDDIAVQGFALPVDAWVYPAWITGAALLTLVAARAFVGARFTATAIAATYLAYRLVVWGLLAGTGFPKSIPPLLLLAGAVAIDLVFLAFAGTRNRKSLIPQQTGPERVAVPKGSSGLGLALVAAVFGAAVATAATAGATWLQDFFIGAPPIDYPAFGYGFAALALGWAAIAAVTSRKPA</sequence>
<feature type="transmembrane region" description="Helical" evidence="1">
    <location>
        <begin position="44"/>
        <end position="63"/>
    </location>
</feature>
<organism evidence="2 3">
    <name type="scientific">Catellatospora chokoriensis</name>
    <dbReference type="NCBI Taxonomy" id="310353"/>
    <lineage>
        <taxon>Bacteria</taxon>
        <taxon>Bacillati</taxon>
        <taxon>Actinomycetota</taxon>
        <taxon>Actinomycetes</taxon>
        <taxon>Micromonosporales</taxon>
        <taxon>Micromonosporaceae</taxon>
        <taxon>Catellatospora</taxon>
    </lineage>
</organism>
<accession>A0A8J3K312</accession>
<keyword evidence="1" id="KW-1133">Transmembrane helix</keyword>
<keyword evidence="1" id="KW-0812">Transmembrane</keyword>
<feature type="transmembrane region" description="Helical" evidence="1">
    <location>
        <begin position="143"/>
        <end position="162"/>
    </location>
</feature>
<reference evidence="2 3" key="1">
    <citation type="submission" date="2021-01" db="EMBL/GenBank/DDBJ databases">
        <title>Whole genome shotgun sequence of Catellatospora chokoriensis NBRC 107358.</title>
        <authorList>
            <person name="Komaki H."/>
            <person name="Tamura T."/>
        </authorList>
    </citation>
    <scope>NUCLEOTIDE SEQUENCE [LARGE SCALE GENOMIC DNA]</scope>
    <source>
        <strain evidence="2 3">NBRC 107358</strain>
    </source>
</reference>